<dbReference type="PATRIC" id="fig|270351.10.peg.806"/>
<dbReference type="AlphaFoldDB" id="A0A0C6FGS9"/>
<evidence type="ECO:0008006" key="3">
    <source>
        <dbReference type="Google" id="ProtNLM"/>
    </source>
</evidence>
<reference evidence="1 2" key="1">
    <citation type="journal article" date="2015" name="Genome Announc.">
        <title>Complete Genome Sequence of Methylobacterium aquaticum Strain 22A, Isolated from Racomitrium japonicum Moss.</title>
        <authorList>
            <person name="Tani A."/>
            <person name="Ogura Y."/>
            <person name="Hayashi T."/>
            <person name="Kimbara K."/>
        </authorList>
    </citation>
    <scope>NUCLEOTIDE SEQUENCE [LARGE SCALE GENOMIC DNA]</scope>
    <source>
        <strain evidence="1 2">MA-22A</strain>
    </source>
</reference>
<dbReference type="EMBL" id="AP014704">
    <property type="protein sequence ID" value="BAQ44254.1"/>
    <property type="molecule type" value="Genomic_DNA"/>
</dbReference>
<dbReference type="KEGG" id="maqu:Maq22A_c04145"/>
<name>A0A0C6FGS9_9HYPH</name>
<organism evidence="1 2">
    <name type="scientific">Methylobacterium aquaticum</name>
    <dbReference type="NCBI Taxonomy" id="270351"/>
    <lineage>
        <taxon>Bacteria</taxon>
        <taxon>Pseudomonadati</taxon>
        <taxon>Pseudomonadota</taxon>
        <taxon>Alphaproteobacteria</taxon>
        <taxon>Hyphomicrobiales</taxon>
        <taxon>Methylobacteriaceae</taxon>
        <taxon>Methylobacterium</taxon>
    </lineage>
</organism>
<protein>
    <recommendedName>
        <fullName evidence="3">HTH merR-type domain-containing protein</fullName>
    </recommendedName>
</protein>
<sequence>MQASSVSMTELPFPQPRMDETVARLAVRTFTPGELIAAAEITPDMLDLWQRKAGLQLATEPPGRGRARRFCLLDVYLVALMSRLTRLTGSQVWAARSLNYLAYAPFPVTMQGQPLELGPHLNTRRTDLVMDIGEAHELFWTRSWHSRPWALFAEDSHVDAGIYGMEVANVADLDVLVHRREGYFINATRRLHEVDQRLVAMIGEA</sequence>
<proteinExistence type="predicted"/>
<dbReference type="Proteomes" id="UP000061432">
    <property type="component" value="Chromosome"/>
</dbReference>
<evidence type="ECO:0000313" key="1">
    <source>
        <dbReference type="EMBL" id="BAQ44254.1"/>
    </source>
</evidence>
<accession>A0A0C6FGS9</accession>
<dbReference type="STRING" id="270351.Maq22A_c04145"/>
<gene>
    <name evidence="1" type="ORF">Maq22A_c04145</name>
</gene>
<reference evidence="2" key="2">
    <citation type="submission" date="2015-01" db="EMBL/GenBank/DDBJ databases">
        <title>Complete genome sequence of Methylobacterium aquaticum strain 22A.</title>
        <authorList>
            <person name="Tani A."/>
            <person name="Ogura Y."/>
            <person name="Hayashi T."/>
        </authorList>
    </citation>
    <scope>NUCLEOTIDE SEQUENCE [LARGE SCALE GENOMIC DNA]</scope>
    <source>
        <strain evidence="2">MA-22A</strain>
    </source>
</reference>
<evidence type="ECO:0000313" key="2">
    <source>
        <dbReference type="Proteomes" id="UP000061432"/>
    </source>
</evidence>